<accession>A0A2P2N0P2</accession>
<dbReference type="AlphaFoldDB" id="A0A2P2N0P2"/>
<name>A0A2P2N0P2_RHIMU</name>
<evidence type="ECO:0000313" key="1">
    <source>
        <dbReference type="EMBL" id="MBX36011.1"/>
    </source>
</evidence>
<sequence length="48" mass="5621">MSKTLWAASLGLQKAKQHYNTHESQEYLRMKCNNVLTKYLSLLLSCFQ</sequence>
<reference evidence="1" key="1">
    <citation type="submission" date="2018-02" db="EMBL/GenBank/DDBJ databases">
        <title>Rhizophora mucronata_Transcriptome.</title>
        <authorList>
            <person name="Meera S.P."/>
            <person name="Sreeshan A."/>
            <person name="Augustine A."/>
        </authorList>
    </citation>
    <scope>NUCLEOTIDE SEQUENCE</scope>
    <source>
        <tissue evidence="1">Leaf</tissue>
    </source>
</reference>
<protein>
    <submittedName>
        <fullName evidence="1">Uncharacterized protein</fullName>
    </submittedName>
</protein>
<dbReference type="EMBL" id="GGEC01055527">
    <property type="protein sequence ID" value="MBX36011.1"/>
    <property type="molecule type" value="Transcribed_RNA"/>
</dbReference>
<proteinExistence type="predicted"/>
<organism evidence="1">
    <name type="scientific">Rhizophora mucronata</name>
    <name type="common">Asiatic mangrove</name>
    <dbReference type="NCBI Taxonomy" id="61149"/>
    <lineage>
        <taxon>Eukaryota</taxon>
        <taxon>Viridiplantae</taxon>
        <taxon>Streptophyta</taxon>
        <taxon>Embryophyta</taxon>
        <taxon>Tracheophyta</taxon>
        <taxon>Spermatophyta</taxon>
        <taxon>Magnoliopsida</taxon>
        <taxon>eudicotyledons</taxon>
        <taxon>Gunneridae</taxon>
        <taxon>Pentapetalae</taxon>
        <taxon>rosids</taxon>
        <taxon>fabids</taxon>
        <taxon>Malpighiales</taxon>
        <taxon>Rhizophoraceae</taxon>
        <taxon>Rhizophora</taxon>
    </lineage>
</organism>